<comment type="caution">
    <text evidence="2">The sequence shown here is derived from an EMBL/GenBank/DDBJ whole genome shotgun (WGS) entry which is preliminary data.</text>
</comment>
<dbReference type="OrthoDB" id="118896at2"/>
<proteinExistence type="predicted"/>
<feature type="domain" description="DUF4136" evidence="1">
    <location>
        <begin position="84"/>
        <end position="231"/>
    </location>
</feature>
<sequence length="234" mass="26298">MSFRDIPLSFRANLLPTGETNFASSKHRNTSAGRLLKSTGRYQVNHLKQIRIMKKSLIGIVVAMAVFFTACSTGYKHLKTSKETGFSVRNYQTFDLQYTFPEGADTLAPHFAESKQLATKIITGDMAERGLVKSERPELMVNLSVQLQEKTQTRTTDFRTDGLPRYMGQRRYSWKSEEIEVGKYQEGTLILDIIDTKNDKLVWRSGVKGILPENTAKAEAGLTAAVNELLGKLQ</sequence>
<evidence type="ECO:0000313" key="3">
    <source>
        <dbReference type="Proteomes" id="UP000241964"/>
    </source>
</evidence>
<dbReference type="Gene3D" id="3.30.160.670">
    <property type="match status" value="1"/>
</dbReference>
<reference evidence="2 3" key="1">
    <citation type="submission" date="2018-03" db="EMBL/GenBank/DDBJ databases">
        <title>Genomic Encyclopedia of Archaeal and Bacterial Type Strains, Phase II (KMG-II): from individual species to whole genera.</title>
        <authorList>
            <person name="Goeker M."/>
        </authorList>
    </citation>
    <scope>NUCLEOTIDE SEQUENCE [LARGE SCALE GENOMIC DNA]</scope>
    <source>
        <strain evidence="2 3">DSM 29057</strain>
    </source>
</reference>
<dbReference type="AlphaFoldDB" id="A0A2P8G226"/>
<dbReference type="InterPro" id="IPR025411">
    <property type="entry name" value="DUF4136"/>
</dbReference>
<dbReference type="EMBL" id="PYAS01000007">
    <property type="protein sequence ID" value="PSL28038.1"/>
    <property type="molecule type" value="Genomic_DNA"/>
</dbReference>
<accession>A0A2P8G226</accession>
<keyword evidence="3" id="KW-1185">Reference proteome</keyword>
<dbReference type="Proteomes" id="UP000241964">
    <property type="component" value="Unassembled WGS sequence"/>
</dbReference>
<organism evidence="2 3">
    <name type="scientific">Dyadobacter jiangsuensis</name>
    <dbReference type="NCBI Taxonomy" id="1591085"/>
    <lineage>
        <taxon>Bacteria</taxon>
        <taxon>Pseudomonadati</taxon>
        <taxon>Bacteroidota</taxon>
        <taxon>Cytophagia</taxon>
        <taxon>Cytophagales</taxon>
        <taxon>Spirosomataceae</taxon>
        <taxon>Dyadobacter</taxon>
    </lineage>
</organism>
<dbReference type="Pfam" id="PF13590">
    <property type="entry name" value="DUF4136"/>
    <property type="match status" value="1"/>
</dbReference>
<evidence type="ECO:0000313" key="2">
    <source>
        <dbReference type="EMBL" id="PSL28038.1"/>
    </source>
</evidence>
<protein>
    <submittedName>
        <fullName evidence="2">Uncharacterized protein DUF4136</fullName>
    </submittedName>
</protein>
<name>A0A2P8G226_9BACT</name>
<gene>
    <name evidence="2" type="ORF">CLV60_107303</name>
</gene>
<evidence type="ECO:0000259" key="1">
    <source>
        <dbReference type="Pfam" id="PF13590"/>
    </source>
</evidence>